<keyword evidence="2" id="KW-1185">Reference proteome</keyword>
<organism evidence="1 2">
    <name type="scientific">Durusdinium trenchii</name>
    <dbReference type="NCBI Taxonomy" id="1381693"/>
    <lineage>
        <taxon>Eukaryota</taxon>
        <taxon>Sar</taxon>
        <taxon>Alveolata</taxon>
        <taxon>Dinophyceae</taxon>
        <taxon>Suessiales</taxon>
        <taxon>Symbiodiniaceae</taxon>
        <taxon>Durusdinium</taxon>
    </lineage>
</organism>
<evidence type="ECO:0000313" key="1">
    <source>
        <dbReference type="EMBL" id="CAK9064659.1"/>
    </source>
</evidence>
<keyword evidence="1" id="KW-0407">Ion channel</keyword>
<feature type="non-terminal residue" evidence="1">
    <location>
        <position position="59"/>
    </location>
</feature>
<protein>
    <submittedName>
        <fullName evidence="1">Potassium channel AKT2</fullName>
    </submittedName>
</protein>
<dbReference type="GO" id="GO:0034220">
    <property type="term" value="P:monoatomic ion transmembrane transport"/>
    <property type="evidence" value="ECO:0007669"/>
    <property type="project" value="UniProtKB-KW"/>
</dbReference>
<reference evidence="1 2" key="1">
    <citation type="submission" date="2024-02" db="EMBL/GenBank/DDBJ databases">
        <authorList>
            <person name="Chen Y."/>
            <person name="Shah S."/>
            <person name="Dougan E. K."/>
            <person name="Thang M."/>
            <person name="Chan C."/>
        </authorList>
    </citation>
    <scope>NUCLEOTIDE SEQUENCE [LARGE SCALE GENOMIC DNA]</scope>
</reference>
<gene>
    <name evidence="1" type="ORF">SCF082_LOCUS33252</name>
</gene>
<name>A0ABP0NQE3_9DINO</name>
<dbReference type="EMBL" id="CAXAMM010029413">
    <property type="protein sequence ID" value="CAK9064659.1"/>
    <property type="molecule type" value="Genomic_DNA"/>
</dbReference>
<proteinExistence type="predicted"/>
<dbReference type="Proteomes" id="UP001642464">
    <property type="component" value="Unassembled WGS sequence"/>
</dbReference>
<accession>A0ABP0NQE3</accession>
<sequence length="59" mass="6315">MADVERLLGASHPSEVLALRESFSNGLDASLAITALEAIAASAERTAVERDLRFAQLLF</sequence>
<comment type="caution">
    <text evidence="1">The sequence shown here is derived from an EMBL/GenBank/DDBJ whole genome shotgun (WGS) entry which is preliminary data.</text>
</comment>
<evidence type="ECO:0000313" key="2">
    <source>
        <dbReference type="Proteomes" id="UP001642464"/>
    </source>
</evidence>
<keyword evidence="1" id="KW-0406">Ion transport</keyword>
<keyword evidence="1" id="KW-0813">Transport</keyword>